<evidence type="ECO:0000313" key="1">
    <source>
        <dbReference type="EMBL" id="BAW26772.1"/>
    </source>
</evidence>
<reference evidence="1 2" key="1">
    <citation type="submission" date="2015-11" db="EMBL/GenBank/DDBJ databases">
        <title>Complete genome sequencing of a biphenyl-degrading bacterium, Pseudomonas putida KF715 (=NBRC110667).</title>
        <authorList>
            <person name="Suenaga H."/>
            <person name="Fujihara N."/>
            <person name="Watanabe T."/>
            <person name="Hirose J."/>
            <person name="Kimura N."/>
            <person name="Yamazoe A."/>
            <person name="Hosoyama A."/>
            <person name="Shimodaira J."/>
            <person name="Furukawa K."/>
        </authorList>
    </citation>
    <scope>NUCLEOTIDE SEQUENCE [LARGE SCALE GENOMIC DNA]</scope>
    <source>
        <strain evidence="1 2">KF715</strain>
        <plasmid evidence="2">Plasmid pkf715a dna</plasmid>
    </source>
</reference>
<dbReference type="EMBL" id="AP015030">
    <property type="protein sequence ID" value="BAW26772.1"/>
    <property type="molecule type" value="Genomic_DNA"/>
</dbReference>
<evidence type="ECO:0000313" key="2">
    <source>
        <dbReference type="Proteomes" id="UP000218731"/>
    </source>
</evidence>
<dbReference type="Proteomes" id="UP000218731">
    <property type="component" value="Plasmid pKF715A"/>
</dbReference>
<name>A0A1L7NMV3_PSEPU</name>
<accession>A0A1L7NMV3</accession>
<sequence length="88" mass="9958">MTSLNLRFYLAGYSGLLLPRAMRRLLARTNLHRAWLAGDMGVFKEERPEGMVACGVCDREWIQFRKGAGRAPAKLRTIAIHLISPFGR</sequence>
<dbReference type="RefSeq" id="WP_073937730.1">
    <property type="nucleotide sequence ID" value="NZ_AP015030.1"/>
</dbReference>
<dbReference type="AlphaFoldDB" id="A0A1L7NMV3"/>
<keyword evidence="1" id="KW-0614">Plasmid</keyword>
<organism evidence="1 2">
    <name type="scientific">Pseudomonas putida</name>
    <name type="common">Arthrobacter siderocapsulatus</name>
    <dbReference type="NCBI Taxonomy" id="303"/>
    <lineage>
        <taxon>Bacteria</taxon>
        <taxon>Pseudomonadati</taxon>
        <taxon>Pseudomonadota</taxon>
        <taxon>Gammaproteobacteria</taxon>
        <taxon>Pseudomonadales</taxon>
        <taxon>Pseudomonadaceae</taxon>
        <taxon>Pseudomonas</taxon>
    </lineage>
</organism>
<proteinExistence type="predicted"/>
<protein>
    <submittedName>
        <fullName evidence="1">Uncharacterized protein</fullName>
    </submittedName>
</protein>
<gene>
    <name evidence="1" type="ORF">KF715C_pA2670</name>
</gene>
<geneLocation type="plasmid" evidence="2">
    <name>pkf715a dna</name>
</geneLocation>